<keyword evidence="1" id="KW-0812">Transmembrane</keyword>
<feature type="transmembrane region" description="Helical" evidence="1">
    <location>
        <begin position="29"/>
        <end position="58"/>
    </location>
</feature>
<dbReference type="AlphaFoldDB" id="A0A0G0J4L0"/>
<dbReference type="Proteomes" id="UP000034044">
    <property type="component" value="Unassembled WGS sequence"/>
</dbReference>
<reference evidence="2 3" key="1">
    <citation type="journal article" date="2015" name="Nature">
        <title>rRNA introns, odd ribosomes, and small enigmatic genomes across a large radiation of phyla.</title>
        <authorList>
            <person name="Brown C.T."/>
            <person name="Hug L.A."/>
            <person name="Thomas B.C."/>
            <person name="Sharon I."/>
            <person name="Castelle C.J."/>
            <person name="Singh A."/>
            <person name="Wilkins M.J."/>
            <person name="Williams K.H."/>
            <person name="Banfield J.F."/>
        </authorList>
    </citation>
    <scope>NUCLEOTIDE SEQUENCE [LARGE SCALE GENOMIC DNA]</scope>
</reference>
<accession>A0A0G0J4L0</accession>
<comment type="caution">
    <text evidence="2">The sequence shown here is derived from an EMBL/GenBank/DDBJ whole genome shotgun (WGS) entry which is preliminary data.</text>
</comment>
<dbReference type="EMBL" id="LBSR01000003">
    <property type="protein sequence ID" value="KKQ23176.1"/>
    <property type="molecule type" value="Genomic_DNA"/>
</dbReference>
<evidence type="ECO:0000313" key="3">
    <source>
        <dbReference type="Proteomes" id="UP000034044"/>
    </source>
</evidence>
<evidence type="ECO:0000313" key="2">
    <source>
        <dbReference type="EMBL" id="KKQ23176.1"/>
    </source>
</evidence>
<gene>
    <name evidence="2" type="ORF">US36_C0003G0010</name>
</gene>
<feature type="transmembrane region" description="Helical" evidence="1">
    <location>
        <begin position="114"/>
        <end position="133"/>
    </location>
</feature>
<sequence length="179" mass="21359">MDVFSHGLWSGIIYKAVNKKRKNPLKIKLAAFFGVFPDVFSFTPLFVWMFFGLISGSFSFSDFPRPENVEPTQRDTLFIFRLVNLLYSLSHSLPIFLIIFGLVYLIFKRPIWEIFAWLVHILIDIPTHTYQFYPTPFLWPFSDIKFNGFVWSAPWFLILNYSAIILIYFYLYYFNKKNN</sequence>
<proteinExistence type="predicted"/>
<feature type="transmembrane region" description="Helical" evidence="1">
    <location>
        <begin position="78"/>
        <end position="107"/>
    </location>
</feature>
<evidence type="ECO:0008006" key="4">
    <source>
        <dbReference type="Google" id="ProtNLM"/>
    </source>
</evidence>
<keyword evidence="1" id="KW-1133">Transmembrane helix</keyword>
<protein>
    <recommendedName>
        <fullName evidence="4">Membrane-bound metal-dependent hydrolase</fullName>
    </recommendedName>
</protein>
<name>A0A0G0J4L0_9BACT</name>
<keyword evidence="1" id="KW-0472">Membrane</keyword>
<organism evidence="2 3">
    <name type="scientific">Candidatus Wolfebacteria bacterium GW2011_GWC1_37_10</name>
    <dbReference type="NCBI Taxonomy" id="1619010"/>
    <lineage>
        <taxon>Bacteria</taxon>
        <taxon>Candidatus Wolfeibacteriota</taxon>
    </lineage>
</organism>
<evidence type="ECO:0000256" key="1">
    <source>
        <dbReference type="SAM" id="Phobius"/>
    </source>
</evidence>
<feature type="transmembrane region" description="Helical" evidence="1">
    <location>
        <begin position="153"/>
        <end position="173"/>
    </location>
</feature>